<keyword evidence="2" id="KW-1185">Reference proteome</keyword>
<dbReference type="Proteomes" id="UP000807342">
    <property type="component" value="Unassembled WGS sequence"/>
</dbReference>
<accession>A0A9P5X4T5</accession>
<proteinExistence type="predicted"/>
<sequence length="173" mass="19148">MSRAFAQPRGYDTGSIHVTETILGYCSNSGVGSSDGIQIQNSSQKMVSDDSLRQPPCPRDFGPMYTVHPTTQNSDDGQHSSLFEPFRSVIIPITSNRECHVLHHSQMYRKLVTNTSTDRTPNGSCGSILGYCCGIPYDPNHYIRSRGTSYHAVAMGSAKWYKPELNRKQGCVL</sequence>
<reference evidence="1" key="1">
    <citation type="submission" date="2020-11" db="EMBL/GenBank/DDBJ databases">
        <authorList>
            <consortium name="DOE Joint Genome Institute"/>
            <person name="Ahrendt S."/>
            <person name="Riley R."/>
            <person name="Andreopoulos W."/>
            <person name="Labutti K."/>
            <person name="Pangilinan J."/>
            <person name="Ruiz-Duenas F.J."/>
            <person name="Barrasa J.M."/>
            <person name="Sanchez-Garcia M."/>
            <person name="Camarero S."/>
            <person name="Miyauchi S."/>
            <person name="Serrano A."/>
            <person name="Linde D."/>
            <person name="Babiker R."/>
            <person name="Drula E."/>
            <person name="Ayuso-Fernandez I."/>
            <person name="Pacheco R."/>
            <person name="Padilla G."/>
            <person name="Ferreira P."/>
            <person name="Barriuso J."/>
            <person name="Kellner H."/>
            <person name="Castanera R."/>
            <person name="Alfaro M."/>
            <person name="Ramirez L."/>
            <person name="Pisabarro A.G."/>
            <person name="Kuo A."/>
            <person name="Tritt A."/>
            <person name="Lipzen A."/>
            <person name="He G."/>
            <person name="Yan M."/>
            <person name="Ng V."/>
            <person name="Cullen D."/>
            <person name="Martin F."/>
            <person name="Rosso M.-N."/>
            <person name="Henrissat B."/>
            <person name="Hibbett D."/>
            <person name="Martinez A.T."/>
            <person name="Grigoriev I.V."/>
        </authorList>
    </citation>
    <scope>NUCLEOTIDE SEQUENCE</scope>
    <source>
        <strain evidence="1">MF-IS2</strain>
    </source>
</reference>
<dbReference type="EMBL" id="MU151503">
    <property type="protein sequence ID" value="KAF9443225.1"/>
    <property type="molecule type" value="Genomic_DNA"/>
</dbReference>
<dbReference type="AlphaFoldDB" id="A0A9P5X4T5"/>
<comment type="caution">
    <text evidence="1">The sequence shown here is derived from an EMBL/GenBank/DDBJ whole genome shotgun (WGS) entry which is preliminary data.</text>
</comment>
<name>A0A9P5X4T5_9AGAR</name>
<protein>
    <submittedName>
        <fullName evidence="1">Uncharacterized protein</fullName>
    </submittedName>
</protein>
<gene>
    <name evidence="1" type="ORF">P691DRAFT_788322</name>
</gene>
<evidence type="ECO:0000313" key="2">
    <source>
        <dbReference type="Proteomes" id="UP000807342"/>
    </source>
</evidence>
<organism evidence="1 2">
    <name type="scientific">Macrolepiota fuliginosa MF-IS2</name>
    <dbReference type="NCBI Taxonomy" id="1400762"/>
    <lineage>
        <taxon>Eukaryota</taxon>
        <taxon>Fungi</taxon>
        <taxon>Dikarya</taxon>
        <taxon>Basidiomycota</taxon>
        <taxon>Agaricomycotina</taxon>
        <taxon>Agaricomycetes</taxon>
        <taxon>Agaricomycetidae</taxon>
        <taxon>Agaricales</taxon>
        <taxon>Agaricineae</taxon>
        <taxon>Agaricaceae</taxon>
        <taxon>Macrolepiota</taxon>
    </lineage>
</organism>
<evidence type="ECO:0000313" key="1">
    <source>
        <dbReference type="EMBL" id="KAF9443225.1"/>
    </source>
</evidence>